<dbReference type="Pfam" id="PF00078">
    <property type="entry name" value="RVT_1"/>
    <property type="match status" value="1"/>
</dbReference>
<evidence type="ECO:0000313" key="2">
    <source>
        <dbReference type="EMBL" id="RHZ78512.1"/>
    </source>
</evidence>
<dbReference type="InterPro" id="IPR000477">
    <property type="entry name" value="RT_dom"/>
</dbReference>
<keyword evidence="3" id="KW-1185">Reference proteome</keyword>
<dbReference type="AlphaFoldDB" id="A0A397IUY4"/>
<organism evidence="2 3">
    <name type="scientific">Diversispora epigaea</name>
    <dbReference type="NCBI Taxonomy" id="1348612"/>
    <lineage>
        <taxon>Eukaryota</taxon>
        <taxon>Fungi</taxon>
        <taxon>Fungi incertae sedis</taxon>
        <taxon>Mucoromycota</taxon>
        <taxon>Glomeromycotina</taxon>
        <taxon>Glomeromycetes</taxon>
        <taxon>Diversisporales</taxon>
        <taxon>Diversisporaceae</taxon>
        <taxon>Diversispora</taxon>
    </lineage>
</organism>
<dbReference type="EMBL" id="PQFF01000153">
    <property type="protein sequence ID" value="RHZ78512.1"/>
    <property type="molecule type" value="Genomic_DNA"/>
</dbReference>
<dbReference type="OrthoDB" id="2442293at2759"/>
<dbReference type="Proteomes" id="UP000266861">
    <property type="component" value="Unassembled WGS sequence"/>
</dbReference>
<dbReference type="PROSITE" id="PS50878">
    <property type="entry name" value="RT_POL"/>
    <property type="match status" value="1"/>
</dbReference>
<sequence length="144" mass="16638">MGNLLENRFNQVITVHGNTAEYKVKDGIDQGDIISPLLWRIFYEPLICRIANSKLEYVMSEKWVGNLHSGVRNRLKLRVSVAIYVDDTNWFASNRENMEKILKIANEFYCMNDIAINKSKSHLIAINVEESERTRRVKMGDTCG</sequence>
<protein>
    <recommendedName>
        <fullName evidence="1">Reverse transcriptase domain-containing protein</fullName>
    </recommendedName>
</protein>
<dbReference type="STRING" id="1348612.A0A397IUY4"/>
<evidence type="ECO:0000313" key="3">
    <source>
        <dbReference type="Proteomes" id="UP000266861"/>
    </source>
</evidence>
<feature type="domain" description="Reverse transcriptase" evidence="1">
    <location>
        <begin position="1"/>
        <end position="143"/>
    </location>
</feature>
<proteinExistence type="predicted"/>
<evidence type="ECO:0000259" key="1">
    <source>
        <dbReference type="PROSITE" id="PS50878"/>
    </source>
</evidence>
<reference evidence="2 3" key="1">
    <citation type="submission" date="2018-08" db="EMBL/GenBank/DDBJ databases">
        <title>Genome and evolution of the arbuscular mycorrhizal fungus Diversispora epigaea (formerly Glomus versiforme) and its bacterial endosymbionts.</title>
        <authorList>
            <person name="Sun X."/>
            <person name="Fei Z."/>
            <person name="Harrison M."/>
        </authorList>
    </citation>
    <scope>NUCLEOTIDE SEQUENCE [LARGE SCALE GENOMIC DNA]</scope>
    <source>
        <strain evidence="2 3">IT104</strain>
    </source>
</reference>
<gene>
    <name evidence="2" type="ORF">Glove_162g73</name>
</gene>
<comment type="caution">
    <text evidence="2">The sequence shown here is derived from an EMBL/GenBank/DDBJ whole genome shotgun (WGS) entry which is preliminary data.</text>
</comment>
<accession>A0A397IUY4</accession>
<name>A0A397IUY4_9GLOM</name>